<accession>A0A1G1VNM9</accession>
<evidence type="ECO:0000256" key="1">
    <source>
        <dbReference type="SAM" id="Phobius"/>
    </source>
</evidence>
<dbReference type="AlphaFoldDB" id="A0A1G1VNM9"/>
<evidence type="ECO:0000313" key="3">
    <source>
        <dbReference type="EMBL" id="OGY16954.1"/>
    </source>
</evidence>
<dbReference type="Pfam" id="PF13649">
    <property type="entry name" value="Methyltransf_25"/>
    <property type="match status" value="1"/>
</dbReference>
<proteinExistence type="predicted"/>
<dbReference type="SUPFAM" id="SSF53335">
    <property type="entry name" value="S-adenosyl-L-methionine-dependent methyltransferases"/>
    <property type="match status" value="1"/>
</dbReference>
<dbReference type="InterPro" id="IPR041698">
    <property type="entry name" value="Methyltransf_25"/>
</dbReference>
<dbReference type="EMBL" id="MHCI01000008">
    <property type="protein sequence ID" value="OGY16954.1"/>
    <property type="molecule type" value="Genomic_DNA"/>
</dbReference>
<feature type="transmembrane region" description="Helical" evidence="1">
    <location>
        <begin position="65"/>
        <end position="84"/>
    </location>
</feature>
<reference evidence="3 4" key="1">
    <citation type="journal article" date="2016" name="Nat. Commun.">
        <title>Thousands of microbial genomes shed light on interconnected biogeochemical processes in an aquifer system.</title>
        <authorList>
            <person name="Anantharaman K."/>
            <person name="Brown C.T."/>
            <person name="Hug L.A."/>
            <person name="Sharon I."/>
            <person name="Castelle C.J."/>
            <person name="Probst A.J."/>
            <person name="Thomas B.C."/>
            <person name="Singh A."/>
            <person name="Wilkins M.J."/>
            <person name="Karaoz U."/>
            <person name="Brodie E.L."/>
            <person name="Williams K.H."/>
            <person name="Hubbard S.S."/>
            <person name="Banfield J.F."/>
        </authorList>
    </citation>
    <scope>NUCLEOTIDE SEQUENCE [LARGE SCALE GENOMIC DNA]</scope>
</reference>
<dbReference type="Gene3D" id="3.40.50.150">
    <property type="entry name" value="Vaccinia Virus protein VP39"/>
    <property type="match status" value="1"/>
</dbReference>
<feature type="domain" description="Methyltransferase" evidence="2">
    <location>
        <begin position="158"/>
        <end position="245"/>
    </location>
</feature>
<sequence length="318" mass="36955">MRAGKEKMVKLWLGKIIAALKGYTLENYPFDFTGDNFQRDKSGKTDAAWKLLNGIRTRGLSPRRLLRLILLSPTILLILVRLNINAFVTAYLTRNFYYTLPETKRRSFLMKNIWGGNPGRNWNRALETVYANRNEFRSPREKLISLIRSLDPGLYDGVIELGTGNGWLLNRLSKKMARKRPLTGLDLNEHTILRDRAKYKKNKSLRFLCSDLPTYAKRASLKRKLLISCFVLEFFSHRELIKLCKLLRTNAQNYLAIIERIDSPHKVRQETKPIGGFSYSHDYERIFKKYGIQKMYTHEDTAQNPGSNMNLTALFKTA</sequence>
<keyword evidence="1" id="KW-0812">Transmembrane</keyword>
<evidence type="ECO:0000259" key="2">
    <source>
        <dbReference type="Pfam" id="PF13649"/>
    </source>
</evidence>
<name>A0A1G1VNM9_9BACT</name>
<evidence type="ECO:0000313" key="4">
    <source>
        <dbReference type="Proteomes" id="UP000179069"/>
    </source>
</evidence>
<comment type="caution">
    <text evidence="3">The sequence shown here is derived from an EMBL/GenBank/DDBJ whole genome shotgun (WGS) entry which is preliminary data.</text>
</comment>
<keyword evidence="1" id="KW-1133">Transmembrane helix</keyword>
<dbReference type="CDD" id="cd02440">
    <property type="entry name" value="AdoMet_MTases"/>
    <property type="match status" value="1"/>
</dbReference>
<gene>
    <name evidence="3" type="ORF">A2785_02355</name>
</gene>
<dbReference type="Proteomes" id="UP000179069">
    <property type="component" value="Unassembled WGS sequence"/>
</dbReference>
<keyword evidence="1" id="KW-0472">Membrane</keyword>
<dbReference type="InterPro" id="IPR029063">
    <property type="entry name" value="SAM-dependent_MTases_sf"/>
</dbReference>
<organism evidence="3 4">
    <name type="scientific">Candidatus Chisholmbacteria bacterium RIFCSPHIGHO2_01_FULL_49_18</name>
    <dbReference type="NCBI Taxonomy" id="1797590"/>
    <lineage>
        <taxon>Bacteria</taxon>
        <taxon>Candidatus Chisholmiibacteriota</taxon>
    </lineage>
</organism>
<protein>
    <recommendedName>
        <fullName evidence="2">Methyltransferase domain-containing protein</fullName>
    </recommendedName>
</protein>